<proteinExistence type="predicted"/>
<dbReference type="Proteomes" id="UP000499080">
    <property type="component" value="Unassembled WGS sequence"/>
</dbReference>
<accession>A0A4Y2S3E8</accession>
<dbReference type="EMBL" id="BGPR01019498">
    <property type="protein sequence ID" value="GBN82126.1"/>
    <property type="molecule type" value="Genomic_DNA"/>
</dbReference>
<evidence type="ECO:0000313" key="1">
    <source>
        <dbReference type="EMBL" id="GBN82126.1"/>
    </source>
</evidence>
<gene>
    <name evidence="1" type="ORF">AVEN_192969_1</name>
</gene>
<comment type="caution">
    <text evidence="1">The sequence shown here is derived from an EMBL/GenBank/DDBJ whole genome shotgun (WGS) entry which is preliminary data.</text>
</comment>
<sequence length="247" mass="28023">MHSSPFPLLFRSPGTHYLPYTQGCTWGFLLLTLQKSHLYSSQLEILILVPVVAGIDNTWHRSLTQEPSLEFWLDGYVLNGEKNEVAFLLKMMLLKIEESPISKKVLVEHFNVPESRGEGRVLKLKTFFASHGWVENSKVGMDWQLSGESANTVWNCRTMETQLREIGDIAAEINGGEEDEEEDNDDEGDAAKFLPTRTVAVEALETLSDYFQFSSGSEGPFTRLDELENTLFENSRKQFSIANYFAL</sequence>
<dbReference type="AlphaFoldDB" id="A0A4Y2S3E8"/>
<name>A0A4Y2S3E8_ARAVE</name>
<reference evidence="1 2" key="1">
    <citation type="journal article" date="2019" name="Sci. Rep.">
        <title>Orb-weaving spider Araneus ventricosus genome elucidates the spidroin gene catalogue.</title>
        <authorList>
            <person name="Kono N."/>
            <person name="Nakamura H."/>
            <person name="Ohtoshi R."/>
            <person name="Moran D.A.P."/>
            <person name="Shinohara A."/>
            <person name="Yoshida Y."/>
            <person name="Fujiwara M."/>
            <person name="Mori M."/>
            <person name="Tomita M."/>
            <person name="Arakawa K."/>
        </authorList>
    </citation>
    <scope>NUCLEOTIDE SEQUENCE [LARGE SCALE GENOMIC DNA]</scope>
</reference>
<evidence type="ECO:0000313" key="2">
    <source>
        <dbReference type="Proteomes" id="UP000499080"/>
    </source>
</evidence>
<organism evidence="1 2">
    <name type="scientific">Araneus ventricosus</name>
    <name type="common">Orbweaver spider</name>
    <name type="synonym">Epeira ventricosa</name>
    <dbReference type="NCBI Taxonomy" id="182803"/>
    <lineage>
        <taxon>Eukaryota</taxon>
        <taxon>Metazoa</taxon>
        <taxon>Ecdysozoa</taxon>
        <taxon>Arthropoda</taxon>
        <taxon>Chelicerata</taxon>
        <taxon>Arachnida</taxon>
        <taxon>Araneae</taxon>
        <taxon>Araneomorphae</taxon>
        <taxon>Entelegynae</taxon>
        <taxon>Araneoidea</taxon>
        <taxon>Araneidae</taxon>
        <taxon>Araneus</taxon>
    </lineage>
</organism>
<protein>
    <submittedName>
        <fullName evidence="1">Uncharacterized protein</fullName>
    </submittedName>
</protein>
<keyword evidence="2" id="KW-1185">Reference proteome</keyword>